<evidence type="ECO:0000313" key="3">
    <source>
        <dbReference type="Proteomes" id="UP000308707"/>
    </source>
</evidence>
<evidence type="ECO:0000256" key="1">
    <source>
        <dbReference type="SAM" id="Phobius"/>
    </source>
</evidence>
<keyword evidence="1" id="KW-0812">Transmembrane</keyword>
<accession>A0A4U5JWA6</accession>
<dbReference type="Proteomes" id="UP000308707">
    <property type="component" value="Unassembled WGS sequence"/>
</dbReference>
<dbReference type="RefSeq" id="WP_137267180.1">
    <property type="nucleotide sequence ID" value="NZ_SZUA01000002.1"/>
</dbReference>
<name>A0A4U5JWA6_9GAMM</name>
<gene>
    <name evidence="2" type="ORF">FCE95_11665</name>
</gene>
<dbReference type="AlphaFoldDB" id="A0A4U5JWA6"/>
<dbReference type="Pfam" id="PF14316">
    <property type="entry name" value="DUF4381"/>
    <property type="match status" value="1"/>
</dbReference>
<protein>
    <submittedName>
        <fullName evidence="2">DUF4381 family protein</fullName>
    </submittedName>
</protein>
<dbReference type="InterPro" id="IPR025489">
    <property type="entry name" value="DUF4381"/>
</dbReference>
<feature type="transmembrane region" description="Helical" evidence="1">
    <location>
        <begin position="25"/>
        <end position="44"/>
    </location>
</feature>
<comment type="caution">
    <text evidence="2">The sequence shown here is derived from an EMBL/GenBank/DDBJ whole genome shotgun (WGS) entry which is preliminary data.</text>
</comment>
<evidence type="ECO:0000313" key="2">
    <source>
        <dbReference type="EMBL" id="TKR30749.1"/>
    </source>
</evidence>
<sequence>MAPGALVLRDIHQPPAPGWWPPAPGWWLLAVLLLAVFAFGIWIARRRARRRREIAALFDDTVARAASAPARVAAVSELLRRAARRRDPGADRLQDEAWLRFLDGEPGGAPFSAGAGRLLLDGGYRRQIDEAQFAALLPLARRRYLQLMGVRR</sequence>
<keyword evidence="1" id="KW-0472">Membrane</keyword>
<dbReference type="OrthoDB" id="283083at2"/>
<reference evidence="2 3" key="1">
    <citation type="submission" date="2019-04" db="EMBL/GenBank/DDBJ databases">
        <title>Reference strain of H23.</title>
        <authorList>
            <person name="Luo X."/>
        </authorList>
    </citation>
    <scope>NUCLEOTIDE SEQUENCE [LARGE SCALE GENOMIC DNA]</scope>
    <source>
        <strain evidence="2 3">H23</strain>
    </source>
</reference>
<proteinExistence type="predicted"/>
<organism evidence="2 3">
    <name type="scientific">Luteimonas gilva</name>
    <dbReference type="NCBI Taxonomy" id="2572684"/>
    <lineage>
        <taxon>Bacteria</taxon>
        <taxon>Pseudomonadati</taxon>
        <taxon>Pseudomonadota</taxon>
        <taxon>Gammaproteobacteria</taxon>
        <taxon>Lysobacterales</taxon>
        <taxon>Lysobacteraceae</taxon>
        <taxon>Luteimonas</taxon>
    </lineage>
</organism>
<dbReference type="EMBL" id="SZUA01000002">
    <property type="protein sequence ID" value="TKR30749.1"/>
    <property type="molecule type" value="Genomic_DNA"/>
</dbReference>
<keyword evidence="3" id="KW-1185">Reference proteome</keyword>
<keyword evidence="1" id="KW-1133">Transmembrane helix</keyword>